<dbReference type="PANTHER" id="PTHR27000">
    <property type="entry name" value="LEUCINE-RICH REPEAT RECEPTOR-LIKE PROTEIN KINASE FAMILY PROTEIN-RELATED"/>
    <property type="match status" value="1"/>
</dbReference>
<dbReference type="AlphaFoldDB" id="A0A1Y1WCF5"/>
<comment type="subcellular location">
    <subcellularLocation>
        <location evidence="1">Membrane</location>
        <topology evidence="1">Single-pass membrane protein</topology>
    </subcellularLocation>
</comment>
<evidence type="ECO:0000256" key="4">
    <source>
        <dbReference type="ARBA" id="ARBA00022729"/>
    </source>
</evidence>
<evidence type="ECO:0000256" key="9">
    <source>
        <dbReference type="ARBA" id="ARBA00023180"/>
    </source>
</evidence>
<keyword evidence="7" id="KW-0472">Membrane</keyword>
<reference evidence="10 11" key="2">
    <citation type="submission" date="2016-08" db="EMBL/GenBank/DDBJ databases">
        <title>Pervasive Adenine N6-methylation of Active Genes in Fungi.</title>
        <authorList>
            <consortium name="DOE Joint Genome Institute"/>
            <person name="Mondo S.J."/>
            <person name="Dannebaum R.O."/>
            <person name="Kuo R.C."/>
            <person name="Labutti K."/>
            <person name="Haridas S."/>
            <person name="Kuo A."/>
            <person name="Salamov A."/>
            <person name="Ahrendt S.R."/>
            <person name="Lipzen A."/>
            <person name="Sullivan W."/>
            <person name="Andreopoulos W.B."/>
            <person name="Clum A."/>
            <person name="Lindquist E."/>
            <person name="Daum C."/>
            <person name="Ramamoorthy G.K."/>
            <person name="Gryganskyi A."/>
            <person name="Culley D."/>
            <person name="Magnuson J.K."/>
            <person name="James T.Y."/>
            <person name="O'Malley M.A."/>
            <person name="Stajich J.E."/>
            <person name="Spatafora J.W."/>
            <person name="Visel A."/>
            <person name="Grigoriev I.V."/>
        </authorList>
    </citation>
    <scope>NUCLEOTIDE SEQUENCE [LARGE SCALE GENOMIC DNA]</scope>
    <source>
        <strain evidence="10 11">S4</strain>
    </source>
</reference>
<gene>
    <name evidence="10" type="ORF">BCR32DRAFT_250157</name>
</gene>
<keyword evidence="9" id="KW-0325">Glycoprotein</keyword>
<proteinExistence type="predicted"/>
<keyword evidence="11" id="KW-1185">Reference proteome</keyword>
<dbReference type="Gene3D" id="3.80.10.10">
    <property type="entry name" value="Ribonuclease Inhibitor"/>
    <property type="match status" value="1"/>
</dbReference>
<evidence type="ECO:0000256" key="6">
    <source>
        <dbReference type="ARBA" id="ARBA00022989"/>
    </source>
</evidence>
<evidence type="ECO:0000256" key="8">
    <source>
        <dbReference type="ARBA" id="ARBA00023170"/>
    </source>
</evidence>
<accession>A0A1Y1WCF5</accession>
<sequence length="284" mass="32170">MINRTVSGGGSTFGNHMVPSKFFELPAIKRIEVRGVSSMCQSVSSSSTVEELYLDTDDNLNKFPYVLKDLKKLRILSLSGNQIEGPLTSDIKKFTALEELYIDNNKLNGEIIIPDNLKVLSVKGNTFTTYSKTNNNKVLEKISVRNNMINDTFVSDLIKVKSLKDIDLSLTKITKLPNAIFNLTNVEKLDLHGNPNLKTRIINFGFEKSTPLDYCNFDSNNILCYQNSTCAEEETYLKNIKACTEKEINETRFDYTSSSFKTLKYSKINYIGVPLIMLIIYTLF</sequence>
<keyword evidence="8" id="KW-0675">Receptor</keyword>
<dbReference type="GO" id="GO:0016020">
    <property type="term" value="C:membrane"/>
    <property type="evidence" value="ECO:0007669"/>
    <property type="project" value="UniProtKB-SubCell"/>
</dbReference>
<dbReference type="PANTHER" id="PTHR27000:SF642">
    <property type="entry name" value="INACTIVE LEUCINE-RICH REPEAT RECEPTOR KINASE XIAO-RELATED"/>
    <property type="match status" value="1"/>
</dbReference>
<name>A0A1Y1WCF5_9FUNG</name>
<keyword evidence="4" id="KW-0732">Signal</keyword>
<reference evidence="10 11" key="1">
    <citation type="submission" date="2016-08" db="EMBL/GenBank/DDBJ databases">
        <title>A Parts List for Fungal Cellulosomes Revealed by Comparative Genomics.</title>
        <authorList>
            <consortium name="DOE Joint Genome Institute"/>
            <person name="Haitjema C.H."/>
            <person name="Gilmore S.P."/>
            <person name="Henske J.K."/>
            <person name="Solomon K.V."/>
            <person name="De Groot R."/>
            <person name="Kuo A."/>
            <person name="Mondo S.J."/>
            <person name="Salamov A.A."/>
            <person name="Labutti K."/>
            <person name="Zhao Z."/>
            <person name="Chiniquy J."/>
            <person name="Barry K."/>
            <person name="Brewer H.M."/>
            <person name="Purvine S.O."/>
            <person name="Wright A.T."/>
            <person name="Boxma B."/>
            <person name="Van Alen T."/>
            <person name="Hackstein J.H."/>
            <person name="Baker S.E."/>
            <person name="Grigoriev I.V."/>
            <person name="O'Malley M.A."/>
        </authorList>
    </citation>
    <scope>NUCLEOTIDE SEQUENCE [LARGE SCALE GENOMIC DNA]</scope>
    <source>
        <strain evidence="10 11">S4</strain>
    </source>
</reference>
<comment type="caution">
    <text evidence="10">The sequence shown here is derived from an EMBL/GenBank/DDBJ whole genome shotgun (WGS) entry which is preliminary data.</text>
</comment>
<keyword evidence="6" id="KW-1133">Transmembrane helix</keyword>
<evidence type="ECO:0000313" key="11">
    <source>
        <dbReference type="Proteomes" id="UP000193944"/>
    </source>
</evidence>
<keyword evidence="2" id="KW-0433">Leucine-rich repeat</keyword>
<protein>
    <submittedName>
        <fullName evidence="10">L domain-like protein</fullName>
    </submittedName>
</protein>
<dbReference type="Pfam" id="PF13855">
    <property type="entry name" value="LRR_8"/>
    <property type="match status" value="1"/>
</dbReference>
<keyword evidence="5" id="KW-0677">Repeat</keyword>
<dbReference type="Proteomes" id="UP000193944">
    <property type="component" value="Unassembled WGS sequence"/>
</dbReference>
<dbReference type="InterPro" id="IPR001611">
    <property type="entry name" value="Leu-rich_rpt"/>
</dbReference>
<evidence type="ECO:0000256" key="7">
    <source>
        <dbReference type="ARBA" id="ARBA00023136"/>
    </source>
</evidence>
<dbReference type="Pfam" id="PF00560">
    <property type="entry name" value="LRR_1"/>
    <property type="match status" value="1"/>
</dbReference>
<dbReference type="SUPFAM" id="SSF52047">
    <property type="entry name" value="RNI-like"/>
    <property type="match status" value="1"/>
</dbReference>
<evidence type="ECO:0000256" key="2">
    <source>
        <dbReference type="ARBA" id="ARBA00022614"/>
    </source>
</evidence>
<dbReference type="STRING" id="1754192.A0A1Y1WCF5"/>
<organism evidence="10 11">
    <name type="scientific">Anaeromyces robustus</name>
    <dbReference type="NCBI Taxonomy" id="1754192"/>
    <lineage>
        <taxon>Eukaryota</taxon>
        <taxon>Fungi</taxon>
        <taxon>Fungi incertae sedis</taxon>
        <taxon>Chytridiomycota</taxon>
        <taxon>Chytridiomycota incertae sedis</taxon>
        <taxon>Neocallimastigomycetes</taxon>
        <taxon>Neocallimastigales</taxon>
        <taxon>Neocallimastigaceae</taxon>
        <taxon>Anaeromyces</taxon>
    </lineage>
</organism>
<dbReference type="EMBL" id="MCFG01000407">
    <property type="protein sequence ID" value="ORX71008.1"/>
    <property type="molecule type" value="Genomic_DNA"/>
</dbReference>
<evidence type="ECO:0000256" key="3">
    <source>
        <dbReference type="ARBA" id="ARBA00022692"/>
    </source>
</evidence>
<keyword evidence="3" id="KW-0812">Transmembrane</keyword>
<evidence type="ECO:0000256" key="1">
    <source>
        <dbReference type="ARBA" id="ARBA00004167"/>
    </source>
</evidence>
<evidence type="ECO:0000313" key="10">
    <source>
        <dbReference type="EMBL" id="ORX71008.1"/>
    </source>
</evidence>
<dbReference type="InterPro" id="IPR032675">
    <property type="entry name" value="LRR_dom_sf"/>
</dbReference>
<dbReference type="OrthoDB" id="676979at2759"/>
<evidence type="ECO:0000256" key="5">
    <source>
        <dbReference type="ARBA" id="ARBA00022737"/>
    </source>
</evidence>